<dbReference type="GO" id="GO:0003677">
    <property type="term" value="F:DNA binding"/>
    <property type="evidence" value="ECO:0007669"/>
    <property type="project" value="InterPro"/>
</dbReference>
<evidence type="ECO:0000313" key="3">
    <source>
        <dbReference type="Proteomes" id="UP000184048"/>
    </source>
</evidence>
<protein>
    <submittedName>
        <fullName evidence="2">Transposase IS116/IS110/IS902 family protein</fullName>
    </submittedName>
</protein>
<organism evidence="2 3">
    <name type="scientific">Flavisolibacter ginsengisoli DSM 18119</name>
    <dbReference type="NCBI Taxonomy" id="1121884"/>
    <lineage>
        <taxon>Bacteria</taxon>
        <taxon>Pseudomonadati</taxon>
        <taxon>Bacteroidota</taxon>
        <taxon>Chitinophagia</taxon>
        <taxon>Chitinophagales</taxon>
        <taxon>Chitinophagaceae</taxon>
        <taxon>Flavisolibacter</taxon>
    </lineage>
</organism>
<sequence length="142" mass="16292">MLIESNSSIKQNQDLLLSIKGVGKVLSLETIIKTRNFSRFKKARKFACYCGTAPFPCESGTSLKMKTKVDSHADKRMKTLLDLSAKTAIQHDKELREYYLKRLEKGKSKMSTINIVRNKILYRMFAVVKRQTPFVENNVKAD</sequence>
<dbReference type="Pfam" id="PF02371">
    <property type="entry name" value="Transposase_20"/>
    <property type="match status" value="1"/>
</dbReference>
<dbReference type="Proteomes" id="UP000184048">
    <property type="component" value="Unassembled WGS sequence"/>
</dbReference>
<dbReference type="GO" id="GO:0004803">
    <property type="term" value="F:transposase activity"/>
    <property type="evidence" value="ECO:0007669"/>
    <property type="project" value="InterPro"/>
</dbReference>
<dbReference type="PANTHER" id="PTHR33055">
    <property type="entry name" value="TRANSPOSASE FOR INSERTION SEQUENCE ELEMENT IS1111A"/>
    <property type="match status" value="1"/>
</dbReference>
<dbReference type="GO" id="GO:0006313">
    <property type="term" value="P:DNA transposition"/>
    <property type="evidence" value="ECO:0007669"/>
    <property type="project" value="InterPro"/>
</dbReference>
<dbReference type="InterPro" id="IPR047650">
    <property type="entry name" value="Transpos_IS110"/>
</dbReference>
<evidence type="ECO:0000313" key="2">
    <source>
        <dbReference type="EMBL" id="SHF71795.1"/>
    </source>
</evidence>
<dbReference type="OrthoDB" id="964423at2"/>
<dbReference type="EMBL" id="FQUU01000016">
    <property type="protein sequence ID" value="SHF71795.1"/>
    <property type="molecule type" value="Genomic_DNA"/>
</dbReference>
<dbReference type="PANTHER" id="PTHR33055:SF3">
    <property type="entry name" value="PUTATIVE TRANSPOSASE FOR IS117-RELATED"/>
    <property type="match status" value="1"/>
</dbReference>
<gene>
    <name evidence="2" type="ORF">SAMN02745131_03380</name>
</gene>
<reference evidence="2 3" key="1">
    <citation type="submission" date="2016-11" db="EMBL/GenBank/DDBJ databases">
        <authorList>
            <person name="Jaros S."/>
            <person name="Januszkiewicz K."/>
            <person name="Wedrychowicz H."/>
        </authorList>
    </citation>
    <scope>NUCLEOTIDE SEQUENCE [LARGE SCALE GENOMIC DNA]</scope>
    <source>
        <strain evidence="2 3">DSM 18119</strain>
    </source>
</reference>
<dbReference type="InterPro" id="IPR003346">
    <property type="entry name" value="Transposase_20"/>
</dbReference>
<name>A0A1M5DXX1_9BACT</name>
<dbReference type="AlphaFoldDB" id="A0A1M5DXX1"/>
<evidence type="ECO:0000259" key="1">
    <source>
        <dbReference type="Pfam" id="PF02371"/>
    </source>
</evidence>
<accession>A0A1M5DXX1</accession>
<feature type="domain" description="Transposase IS116/IS110/IS902 C-terminal" evidence="1">
    <location>
        <begin position="14"/>
        <end position="99"/>
    </location>
</feature>
<keyword evidence="3" id="KW-1185">Reference proteome</keyword>
<proteinExistence type="predicted"/>